<proteinExistence type="predicted"/>
<evidence type="ECO:0000259" key="1">
    <source>
        <dbReference type="PROSITE" id="PS51165"/>
    </source>
</evidence>
<dbReference type="PROSITE" id="PS51165">
    <property type="entry name" value="THUMP"/>
    <property type="match status" value="1"/>
</dbReference>
<dbReference type="CDD" id="cd11716">
    <property type="entry name" value="THUMP_ThiI"/>
    <property type="match status" value="1"/>
</dbReference>
<organism evidence="2">
    <name type="scientific">marine metagenome</name>
    <dbReference type="NCBI Taxonomy" id="408172"/>
    <lineage>
        <taxon>unclassified sequences</taxon>
        <taxon>metagenomes</taxon>
        <taxon>ecological metagenomes</taxon>
    </lineage>
</organism>
<gene>
    <name evidence="2" type="ORF">METZ01_LOCUS334000</name>
</gene>
<dbReference type="GO" id="GO:0005829">
    <property type="term" value="C:cytosol"/>
    <property type="evidence" value="ECO:0007669"/>
    <property type="project" value="TreeGrafter"/>
</dbReference>
<dbReference type="SUPFAM" id="SSF143437">
    <property type="entry name" value="THUMP domain-like"/>
    <property type="match status" value="1"/>
</dbReference>
<dbReference type="GO" id="GO:0052837">
    <property type="term" value="P:thiazole biosynthetic process"/>
    <property type="evidence" value="ECO:0007669"/>
    <property type="project" value="TreeGrafter"/>
</dbReference>
<dbReference type="GO" id="GO:0003723">
    <property type="term" value="F:RNA binding"/>
    <property type="evidence" value="ECO:0007669"/>
    <property type="project" value="InterPro"/>
</dbReference>
<dbReference type="Pfam" id="PF22025">
    <property type="entry name" value="ThiI_fer"/>
    <property type="match status" value="1"/>
</dbReference>
<reference evidence="2" key="1">
    <citation type="submission" date="2018-05" db="EMBL/GenBank/DDBJ databases">
        <authorList>
            <person name="Lanie J.A."/>
            <person name="Ng W.-L."/>
            <person name="Kazmierczak K.M."/>
            <person name="Andrzejewski T.M."/>
            <person name="Davidsen T.M."/>
            <person name="Wayne K.J."/>
            <person name="Tettelin H."/>
            <person name="Glass J.I."/>
            <person name="Rusch D."/>
            <person name="Podicherti R."/>
            <person name="Tsui H.-C.T."/>
            <person name="Winkler M.E."/>
        </authorList>
    </citation>
    <scope>NUCLEOTIDE SEQUENCE</scope>
</reference>
<dbReference type="PANTHER" id="PTHR43209:SF1">
    <property type="entry name" value="TRNA SULFURTRANSFERASE"/>
    <property type="match status" value="1"/>
</dbReference>
<dbReference type="InterPro" id="IPR050102">
    <property type="entry name" value="tRNA_sulfurtransferase_ThiI"/>
</dbReference>
<feature type="non-terminal residue" evidence="2">
    <location>
        <position position="200"/>
    </location>
</feature>
<dbReference type="Gene3D" id="3.30.2130.30">
    <property type="match status" value="1"/>
</dbReference>
<protein>
    <recommendedName>
        <fullName evidence="1">THUMP domain-containing protein</fullName>
    </recommendedName>
</protein>
<dbReference type="Pfam" id="PF02926">
    <property type="entry name" value="THUMP"/>
    <property type="match status" value="1"/>
</dbReference>
<dbReference type="GO" id="GO:0002937">
    <property type="term" value="P:tRNA 4-thiouridine biosynthesis"/>
    <property type="evidence" value="ECO:0007669"/>
    <property type="project" value="TreeGrafter"/>
</dbReference>
<dbReference type="AlphaFoldDB" id="A0A382Q6V5"/>
<evidence type="ECO:0000313" key="2">
    <source>
        <dbReference type="EMBL" id="SVC81146.1"/>
    </source>
</evidence>
<accession>A0A382Q6V5</accession>
<dbReference type="InterPro" id="IPR054173">
    <property type="entry name" value="ThiI_fer"/>
</dbReference>
<dbReference type="InterPro" id="IPR049962">
    <property type="entry name" value="THUMP_ThiI"/>
</dbReference>
<name>A0A382Q6V5_9ZZZZ</name>
<dbReference type="PANTHER" id="PTHR43209">
    <property type="entry name" value="TRNA SULFURTRANSFERASE"/>
    <property type="match status" value="1"/>
</dbReference>
<dbReference type="EMBL" id="UINC01112301">
    <property type="protein sequence ID" value="SVC81146.1"/>
    <property type="molecule type" value="Genomic_DNA"/>
</dbReference>
<dbReference type="InterPro" id="IPR004114">
    <property type="entry name" value="THUMP_dom"/>
</dbReference>
<feature type="domain" description="THUMP" evidence="1">
    <location>
        <begin position="63"/>
        <end position="167"/>
    </location>
</feature>
<dbReference type="SMART" id="SM00981">
    <property type="entry name" value="THUMP"/>
    <property type="match status" value="1"/>
</dbReference>
<sequence length="200" mass="22510">MLYLVKLFPEITIKSRPVRRRFIRQLRKNIRAVLLEFDEEVRVTGEWDSLEVETYCTDQGLLHNISNRLSYTPGISQFLEVDKYDLPNMEGIMGLAMQHHAESLRGKTFAVRCKRTGKHVFKSVDVERCVGGELNRCTEALGVKLENPDITVALEIRDDSLFMVKRKIKGLGGFPLGCQDAALSLVSGGFDSSVSSFLGI</sequence>